<dbReference type="PROSITE" id="PS51419">
    <property type="entry name" value="RAB"/>
    <property type="match status" value="1"/>
</dbReference>
<dbReference type="Gene3D" id="3.40.50.300">
    <property type="entry name" value="P-loop containing nucleotide triphosphate hydrolases"/>
    <property type="match status" value="1"/>
</dbReference>
<keyword evidence="1" id="KW-0547">Nucleotide-binding</keyword>
<dbReference type="GO" id="GO:0003924">
    <property type="term" value="F:GTPase activity"/>
    <property type="evidence" value="ECO:0007669"/>
    <property type="project" value="InterPro"/>
</dbReference>
<protein>
    <recommendedName>
        <fullName evidence="3">Ras-related protein Rab-21</fullName>
    </recommendedName>
</protein>
<dbReference type="InterPro" id="IPR001806">
    <property type="entry name" value="Small_GTPase"/>
</dbReference>
<proteinExistence type="predicted"/>
<dbReference type="FunFam" id="3.40.50.300:FF:000808">
    <property type="entry name" value="Small GTP-binding protein, putative"/>
    <property type="match status" value="1"/>
</dbReference>
<reference evidence="2" key="1">
    <citation type="submission" date="2021-01" db="EMBL/GenBank/DDBJ databases">
        <authorList>
            <person name="Corre E."/>
            <person name="Pelletier E."/>
            <person name="Niang G."/>
            <person name="Scheremetjew M."/>
            <person name="Finn R."/>
            <person name="Kale V."/>
            <person name="Holt S."/>
            <person name="Cochrane G."/>
            <person name="Meng A."/>
            <person name="Brown T."/>
            <person name="Cohen L."/>
        </authorList>
    </citation>
    <scope>NUCLEOTIDE SEQUENCE</scope>
    <source>
        <strain evidence="2">CCMP2084</strain>
    </source>
</reference>
<dbReference type="AlphaFoldDB" id="A0A7S2XMX4"/>
<evidence type="ECO:0000256" key="1">
    <source>
        <dbReference type="ARBA" id="ARBA00022741"/>
    </source>
</evidence>
<dbReference type="SMART" id="SM00175">
    <property type="entry name" value="RAB"/>
    <property type="match status" value="1"/>
</dbReference>
<dbReference type="SMART" id="SM00174">
    <property type="entry name" value="RHO"/>
    <property type="match status" value="1"/>
</dbReference>
<dbReference type="SMART" id="SM00173">
    <property type="entry name" value="RAS"/>
    <property type="match status" value="1"/>
</dbReference>
<gene>
    <name evidence="2" type="ORF">ASEP1449_LOCUS9673</name>
</gene>
<evidence type="ECO:0000313" key="2">
    <source>
        <dbReference type="EMBL" id="CAD9817841.1"/>
    </source>
</evidence>
<dbReference type="InterPro" id="IPR027417">
    <property type="entry name" value="P-loop_NTPase"/>
</dbReference>
<dbReference type="GO" id="GO:0005525">
    <property type="term" value="F:GTP binding"/>
    <property type="evidence" value="ECO:0007669"/>
    <property type="project" value="InterPro"/>
</dbReference>
<organism evidence="2">
    <name type="scientific">Attheya septentrionalis</name>
    <dbReference type="NCBI Taxonomy" id="420275"/>
    <lineage>
        <taxon>Eukaryota</taxon>
        <taxon>Sar</taxon>
        <taxon>Stramenopiles</taxon>
        <taxon>Ochrophyta</taxon>
        <taxon>Bacillariophyta</taxon>
        <taxon>Coscinodiscophyceae</taxon>
        <taxon>Chaetocerotophycidae</taxon>
        <taxon>Chaetocerotales</taxon>
        <taxon>Attheyaceae</taxon>
        <taxon>Attheya</taxon>
    </lineage>
</organism>
<dbReference type="PROSITE" id="PS51420">
    <property type="entry name" value="RHO"/>
    <property type="match status" value="1"/>
</dbReference>
<dbReference type="PRINTS" id="PR00449">
    <property type="entry name" value="RASTRNSFRMNG"/>
</dbReference>
<accession>A0A7S2XMX4</accession>
<dbReference type="NCBIfam" id="TIGR00231">
    <property type="entry name" value="small_GTP"/>
    <property type="match status" value="1"/>
</dbReference>
<dbReference type="PROSITE" id="PS51421">
    <property type="entry name" value="RAS"/>
    <property type="match status" value="1"/>
</dbReference>
<name>A0A7S2XMX4_9STRA</name>
<dbReference type="SUPFAM" id="SSF52540">
    <property type="entry name" value="P-loop containing nucleoside triphosphate hydrolases"/>
    <property type="match status" value="1"/>
</dbReference>
<dbReference type="EMBL" id="HBHQ01014508">
    <property type="protein sequence ID" value="CAD9817841.1"/>
    <property type="molecule type" value="Transcribed_RNA"/>
</dbReference>
<evidence type="ECO:0008006" key="3">
    <source>
        <dbReference type="Google" id="ProtNLM"/>
    </source>
</evidence>
<sequence length="224" mass="24921">MTTEHGFKIVLLGEGRVGKTSILVRYVDDTYEEGTASTLQASFMEKTLKVGPASERQLVNGGKTETAKLSIWDTAGQERFHALGPIYYRDANGAVLVYDVTDESTFERVKMWTKELRTMVGEEDRISIAIVGNKLDLIASGRTSRRVSTEDAMEYAKSVGAMHFDASAKEGTGVQDAFLQLTRKMIEQRKRDSPDDFVGGDRRLVVLSPEEESEALTQRHNTCC</sequence>
<dbReference type="PANTHER" id="PTHR47978">
    <property type="match status" value="1"/>
</dbReference>
<dbReference type="SMART" id="SM00176">
    <property type="entry name" value="RAN"/>
    <property type="match status" value="1"/>
</dbReference>
<dbReference type="InterPro" id="IPR005225">
    <property type="entry name" value="Small_GTP-bd"/>
</dbReference>
<dbReference type="Pfam" id="PF00071">
    <property type="entry name" value="Ras"/>
    <property type="match status" value="1"/>
</dbReference>